<organism evidence="3 4">
    <name type="scientific">Streptomyces finlayi</name>
    <dbReference type="NCBI Taxonomy" id="67296"/>
    <lineage>
        <taxon>Bacteria</taxon>
        <taxon>Bacillati</taxon>
        <taxon>Actinomycetota</taxon>
        <taxon>Actinomycetes</taxon>
        <taxon>Kitasatosporales</taxon>
        <taxon>Streptomycetaceae</taxon>
        <taxon>Streptomyces</taxon>
    </lineage>
</organism>
<sequence>MSNPHVRTMRRAGVAALMVATLALSATACGSDDGKEPKTVASKASTPPSESDKGSSGGEVVPDTSTVLVTVKGDAGVDMVINSAKRDSGGFLTVNGQLKNTSSALYTTPLNWGGAEEAVAATGRSLAAMTLVDSQEKKRYYVLRDTDNRPLTTSGFAPSIEAGKSLTFFAQFPAPAQSTSQVDLQFPGFANATIEIS</sequence>
<proteinExistence type="predicted"/>
<feature type="region of interest" description="Disordered" evidence="1">
    <location>
        <begin position="28"/>
        <end position="64"/>
    </location>
</feature>
<feature type="chain" id="PRO_5029010206" description="DUF4352 domain-containing protein" evidence="2">
    <location>
        <begin position="29"/>
        <end position="197"/>
    </location>
</feature>
<name>A0A7G7BIT4_9ACTN</name>
<evidence type="ECO:0000313" key="4">
    <source>
        <dbReference type="Proteomes" id="UP000515307"/>
    </source>
</evidence>
<evidence type="ECO:0008006" key="5">
    <source>
        <dbReference type="Google" id="ProtNLM"/>
    </source>
</evidence>
<feature type="signal peptide" evidence="2">
    <location>
        <begin position="1"/>
        <end position="28"/>
    </location>
</feature>
<dbReference type="Proteomes" id="UP000515307">
    <property type="component" value="Chromosome"/>
</dbReference>
<protein>
    <recommendedName>
        <fullName evidence="5">DUF4352 domain-containing protein</fullName>
    </recommendedName>
</protein>
<evidence type="ECO:0000256" key="1">
    <source>
        <dbReference type="SAM" id="MobiDB-lite"/>
    </source>
</evidence>
<dbReference type="RefSeq" id="WP_185298781.1">
    <property type="nucleotide sequence ID" value="NZ_CP045702.1"/>
</dbReference>
<evidence type="ECO:0000313" key="3">
    <source>
        <dbReference type="EMBL" id="QNE75249.1"/>
    </source>
</evidence>
<dbReference type="AlphaFoldDB" id="A0A7G7BIT4"/>
<reference evidence="4" key="1">
    <citation type="submission" date="2019-10" db="EMBL/GenBank/DDBJ databases">
        <title>Antimicrobial potential of Antarctic Bacteria.</title>
        <authorList>
            <person name="Benaud N."/>
            <person name="Edwards R.J."/>
            <person name="Ferrari B.C."/>
        </authorList>
    </citation>
    <scope>NUCLEOTIDE SEQUENCE [LARGE SCALE GENOMIC DNA]</scope>
    <source>
        <strain evidence="4">NBSH44</strain>
    </source>
</reference>
<gene>
    <name evidence="3" type="ORF">F0344_12085</name>
</gene>
<dbReference type="KEGG" id="sfiy:F0344_12085"/>
<evidence type="ECO:0000256" key="2">
    <source>
        <dbReference type="SAM" id="SignalP"/>
    </source>
</evidence>
<keyword evidence="4" id="KW-1185">Reference proteome</keyword>
<keyword evidence="2" id="KW-0732">Signal</keyword>
<dbReference type="PROSITE" id="PS51257">
    <property type="entry name" value="PROKAR_LIPOPROTEIN"/>
    <property type="match status" value="1"/>
</dbReference>
<dbReference type="EMBL" id="CP045702">
    <property type="protein sequence ID" value="QNE75249.1"/>
    <property type="molecule type" value="Genomic_DNA"/>
</dbReference>
<accession>A0A7G7BIT4</accession>